<keyword evidence="4" id="KW-1185">Reference proteome</keyword>
<feature type="compositionally biased region" description="Polar residues" evidence="1">
    <location>
        <begin position="456"/>
        <end position="489"/>
    </location>
</feature>
<dbReference type="PROSITE" id="PS00658">
    <property type="entry name" value="FORK_HEAD_2"/>
    <property type="match status" value="1"/>
</dbReference>
<proteinExistence type="predicted"/>
<gene>
    <name evidence="3" type="ORF">MAC_01820</name>
</gene>
<dbReference type="AlphaFoldDB" id="E9DW22"/>
<dbReference type="InterPro" id="IPR037316">
    <property type="entry name" value="Yen1_H3TH"/>
</dbReference>
<keyword evidence="3" id="KW-0540">Nuclease</keyword>
<dbReference type="PANTHER" id="PTHR11081:SF75">
    <property type="entry name" value="ENDONUCLEASE, PUTATIVE (AFU_ORTHOLOGUE AFUA_3G13260)-RELATED"/>
    <property type="match status" value="1"/>
</dbReference>
<evidence type="ECO:0000259" key="2">
    <source>
        <dbReference type="Pfam" id="PF18380"/>
    </source>
</evidence>
<dbReference type="InterPro" id="IPR006084">
    <property type="entry name" value="XPG/Rad2"/>
</dbReference>
<dbReference type="InterPro" id="IPR030456">
    <property type="entry name" value="TF_fork_head_CS_2"/>
</dbReference>
<dbReference type="Proteomes" id="UP000002499">
    <property type="component" value="Unassembled WGS sequence"/>
</dbReference>
<feature type="compositionally biased region" description="Polar residues" evidence="1">
    <location>
        <begin position="341"/>
        <end position="363"/>
    </location>
</feature>
<dbReference type="GO" id="GO:0017108">
    <property type="term" value="F:5'-flap endonuclease activity"/>
    <property type="evidence" value="ECO:0007669"/>
    <property type="project" value="TreeGrafter"/>
</dbReference>
<feature type="domain" description="Holliday junction resolvase Gen1 C-terminal" evidence="2">
    <location>
        <begin position="202"/>
        <end position="300"/>
    </location>
</feature>
<accession>E9DW22</accession>
<dbReference type="Gene3D" id="1.10.150.20">
    <property type="entry name" value="5' to 3' exonuclease, C-terminal subdomain"/>
    <property type="match status" value="1"/>
</dbReference>
<feature type="compositionally biased region" description="Low complexity" evidence="1">
    <location>
        <begin position="423"/>
        <end position="432"/>
    </location>
</feature>
<dbReference type="PANTHER" id="PTHR11081">
    <property type="entry name" value="FLAP ENDONUCLEASE FAMILY MEMBER"/>
    <property type="match status" value="1"/>
</dbReference>
<dbReference type="OrthoDB" id="2959108at2759"/>
<feature type="compositionally biased region" description="Polar residues" evidence="1">
    <location>
        <begin position="433"/>
        <end position="448"/>
    </location>
</feature>
<feature type="region of interest" description="Disordered" evidence="1">
    <location>
        <begin position="503"/>
        <end position="522"/>
    </location>
</feature>
<dbReference type="EMBL" id="GL698477">
    <property type="protein sequence ID" value="EFY92219.1"/>
    <property type="molecule type" value="Genomic_DNA"/>
</dbReference>
<evidence type="ECO:0000313" key="4">
    <source>
        <dbReference type="Proteomes" id="UP000002499"/>
    </source>
</evidence>
<dbReference type="InterPro" id="IPR041177">
    <property type="entry name" value="GEN1_C"/>
</dbReference>
<feature type="region of interest" description="Disordered" evidence="1">
    <location>
        <begin position="537"/>
        <end position="568"/>
    </location>
</feature>
<feature type="region of interest" description="Disordered" evidence="1">
    <location>
        <begin position="304"/>
        <end position="489"/>
    </location>
</feature>
<dbReference type="GO" id="GO:0006281">
    <property type="term" value="P:DNA repair"/>
    <property type="evidence" value="ECO:0007669"/>
    <property type="project" value="UniProtKB-ARBA"/>
</dbReference>
<dbReference type="GO" id="GO:0003700">
    <property type="term" value="F:DNA-binding transcription factor activity"/>
    <property type="evidence" value="ECO:0007669"/>
    <property type="project" value="InterPro"/>
</dbReference>
<dbReference type="GO" id="GO:0043565">
    <property type="term" value="F:sequence-specific DNA binding"/>
    <property type="evidence" value="ECO:0007669"/>
    <property type="project" value="InterPro"/>
</dbReference>
<protein>
    <submittedName>
        <fullName evidence="3">Putative DNA repair endonuclease rad2</fullName>
    </submittedName>
</protein>
<dbReference type="eggNOG" id="KOG2519">
    <property type="taxonomic scope" value="Eukaryota"/>
</dbReference>
<keyword evidence="3" id="KW-0378">Hydrolase</keyword>
<feature type="compositionally biased region" description="Polar residues" evidence="1">
    <location>
        <begin position="548"/>
        <end position="559"/>
    </location>
</feature>
<feature type="compositionally biased region" description="Low complexity" evidence="1">
    <location>
        <begin position="370"/>
        <end position="392"/>
    </location>
</feature>
<organism evidence="4">
    <name type="scientific">Metarhizium acridum (strain CQMa 102)</name>
    <dbReference type="NCBI Taxonomy" id="655827"/>
    <lineage>
        <taxon>Eukaryota</taxon>
        <taxon>Fungi</taxon>
        <taxon>Dikarya</taxon>
        <taxon>Ascomycota</taxon>
        <taxon>Pezizomycotina</taxon>
        <taxon>Sordariomycetes</taxon>
        <taxon>Hypocreomycetidae</taxon>
        <taxon>Hypocreales</taxon>
        <taxon>Clavicipitaceae</taxon>
        <taxon>Metarhizium</taxon>
    </lineage>
</organism>
<dbReference type="InParanoid" id="E9DW22"/>
<keyword evidence="3" id="KW-0255">Endonuclease</keyword>
<evidence type="ECO:0000256" key="1">
    <source>
        <dbReference type="SAM" id="MobiDB-lite"/>
    </source>
</evidence>
<sequence length="618" mass="67592">MFGCTKTLRNWSSEGRTSTAPTHVSLYDVDEMALGDLGLDREGMVLVALMSGGDYLPDGIPGCGVKVACEAAKAGFGKSVCRLKVSDTDGIQAWRNSLRHELQTNEKGYFKTKHKALKIPQDFPNIEVLRYYTHPIVSPESNIEAIRQMMEQKHVLHLTALREFTRETFDWDYRIGAVKFIRVLGQAMLVRNLANSQIAAQHVKRISGRRTHFSTDATPELRLAFIPEEVVPIDLAKEVDETVNSGRMGLALNSDEEFGTPEGISTVDAPKMFDTSKPDLAWVLEGLVKNSAPGVFQEWQLKEQAKAVRRSPTKTRKKTSATKALKGSDMPRGSLDKYFTATKTALASNQGSSKAPEPSSSLLKSLARPKATPSISKQSSSSPTRSPKPTATIEVIDSSPVMPRSPRRQPDAIYISSSPPAPASSSPTTSPSLSGSVYSAASKLQQSREVPESIRSILQASDCSKSLRNPLQRQRQHQEPNMSSSTLKQSSMELFLSKSMSKATKKRAILTDKEGEGGTNYDSDLESISALARSVSPVQQVSDEETAAVSQGCSSSREPGSSPKKKLFRARASGSGFFEEVELDEEERNMELNTNLSRRKAAVRWSDVSIIDLTATDG</sequence>
<reference evidence="3 4" key="1">
    <citation type="journal article" date="2011" name="PLoS Genet.">
        <title>Genome sequencing and comparative transcriptomics of the model entomopathogenic fungi Metarhizium anisopliae and M. acridum.</title>
        <authorList>
            <person name="Gao Q."/>
            <person name="Jin K."/>
            <person name="Ying S.H."/>
            <person name="Zhang Y."/>
            <person name="Xiao G."/>
            <person name="Shang Y."/>
            <person name="Duan Z."/>
            <person name="Hu X."/>
            <person name="Xie X.Q."/>
            <person name="Zhou G."/>
            <person name="Peng G."/>
            <person name="Luo Z."/>
            <person name="Huang W."/>
            <person name="Wang B."/>
            <person name="Fang W."/>
            <person name="Wang S."/>
            <person name="Zhong Y."/>
            <person name="Ma L.J."/>
            <person name="St Leger R.J."/>
            <person name="Zhao G.P."/>
            <person name="Pei Y."/>
            <person name="Feng M.G."/>
            <person name="Xia Y."/>
            <person name="Wang C."/>
        </authorList>
    </citation>
    <scope>NUCLEOTIDE SEQUENCE [LARGE SCALE GENOMIC DNA]</scope>
    <source>
        <strain evidence="3 4">CQMa 102</strain>
    </source>
</reference>
<dbReference type="STRING" id="655827.E9DW22"/>
<dbReference type="InterPro" id="IPR036279">
    <property type="entry name" value="5-3_exonuclease_C_sf"/>
</dbReference>
<feature type="compositionally biased region" description="Basic residues" evidence="1">
    <location>
        <begin position="307"/>
        <end position="320"/>
    </location>
</feature>
<dbReference type="HOGENOM" id="CLU_007575_0_0_1"/>
<dbReference type="GO" id="GO:0008821">
    <property type="term" value="F:crossover junction DNA endonuclease activity"/>
    <property type="evidence" value="ECO:0007669"/>
    <property type="project" value="InterPro"/>
</dbReference>
<dbReference type="OMA" id="IWQFQNQ"/>
<dbReference type="Pfam" id="PF18380">
    <property type="entry name" value="GEN1_C"/>
    <property type="match status" value="1"/>
</dbReference>
<name>E9DW22_METAQ</name>
<dbReference type="CDD" id="cd09906">
    <property type="entry name" value="H3TH_YEN1"/>
    <property type="match status" value="1"/>
</dbReference>
<dbReference type="SUPFAM" id="SSF47807">
    <property type="entry name" value="5' to 3' exonuclease, C-terminal subdomain"/>
    <property type="match status" value="1"/>
</dbReference>
<evidence type="ECO:0000313" key="3">
    <source>
        <dbReference type="EMBL" id="EFY92219.1"/>
    </source>
</evidence>